<keyword evidence="9" id="KW-1185">Reference proteome</keyword>
<reference evidence="8 9" key="1">
    <citation type="submission" date="2017-01" db="EMBL/GenBank/DDBJ databases">
        <title>Draft genome sequence of Bacillus oleronius.</title>
        <authorList>
            <person name="Allam M."/>
        </authorList>
    </citation>
    <scope>NUCLEOTIDE SEQUENCE [LARGE SCALE GENOMIC DNA]</scope>
    <source>
        <strain evidence="8 9">DSM 9356</strain>
    </source>
</reference>
<feature type="transmembrane region" description="Helical" evidence="6">
    <location>
        <begin position="311"/>
        <end position="333"/>
    </location>
</feature>
<proteinExistence type="predicted"/>
<dbReference type="Pfam" id="PF07690">
    <property type="entry name" value="MFS_1"/>
    <property type="match status" value="1"/>
</dbReference>
<evidence type="ECO:0000256" key="3">
    <source>
        <dbReference type="ARBA" id="ARBA00022692"/>
    </source>
</evidence>
<dbReference type="EMBL" id="MTLA01000154">
    <property type="protein sequence ID" value="OOP67857.1"/>
    <property type="molecule type" value="Genomic_DNA"/>
</dbReference>
<keyword evidence="5 6" id="KW-0472">Membrane</keyword>
<gene>
    <name evidence="8" type="ORF">BWZ43_13600</name>
</gene>
<dbReference type="PANTHER" id="PTHR23523">
    <property type="match status" value="1"/>
</dbReference>
<name>A0A8E2I7P9_9BACI</name>
<dbReference type="SUPFAM" id="SSF103473">
    <property type="entry name" value="MFS general substrate transporter"/>
    <property type="match status" value="1"/>
</dbReference>
<feature type="transmembrane region" description="Helical" evidence="6">
    <location>
        <begin position="353"/>
        <end position="371"/>
    </location>
</feature>
<evidence type="ECO:0000313" key="9">
    <source>
        <dbReference type="Proteomes" id="UP000189761"/>
    </source>
</evidence>
<dbReference type="PANTHER" id="PTHR23523:SF2">
    <property type="entry name" value="2-NITROIMIDAZOLE TRANSPORTER"/>
    <property type="match status" value="1"/>
</dbReference>
<feature type="transmembrane region" description="Helical" evidence="6">
    <location>
        <begin position="173"/>
        <end position="194"/>
    </location>
</feature>
<keyword evidence="4 6" id="KW-1133">Transmembrane helix</keyword>
<dbReference type="GO" id="GO:0005886">
    <property type="term" value="C:plasma membrane"/>
    <property type="evidence" value="ECO:0007669"/>
    <property type="project" value="UniProtKB-SubCell"/>
</dbReference>
<feature type="domain" description="Major facilitator superfamily (MFS) profile" evidence="7">
    <location>
        <begin position="23"/>
        <end position="400"/>
    </location>
</feature>
<dbReference type="InterPro" id="IPR011701">
    <property type="entry name" value="MFS"/>
</dbReference>
<dbReference type="AlphaFoldDB" id="A0A8E2I7P9"/>
<dbReference type="CDD" id="cd17339">
    <property type="entry name" value="MFS_NIMT_CynX_like"/>
    <property type="match status" value="1"/>
</dbReference>
<accession>A0A8E2I7P9</accession>
<evidence type="ECO:0000256" key="5">
    <source>
        <dbReference type="ARBA" id="ARBA00023136"/>
    </source>
</evidence>
<sequence>MSSQQVSVHQEHTSTVSVKSKAILFIIGIIFIAANLRAPLTSVGPLVAPIRDSLGISNTLAGTLTTVPLLAFALLSPFAPKLSRKFGMETVLFTSLILIAVGITLRTLQSVWTLFGGTVLLGLGIAFGNVLLPSIIKQRFPKKIGLMTGVYAVAMNLCAAIASGLSVPVSSKIGWHGALGYWGFIAFIAILFWIPQIRTHKIKAETKTNQQSSVNLWKSGLAWQITLFMGLQSLIFYTIVAWLPEILKEQGVSSNSAGWMLSLMQFAIIPFTFIVPIIAGRMKNQLALVVLTALFFIVGMFGVLYGSVALIPLWIIIIGIAGGAAFSLAMMFFSLRTRSTHEAAELSGMAQSFGYLLAAIGPTLFGILHDLTHSWSLPLWMLIIASFLILVSGMSAGKDQFIKVKHDG</sequence>
<dbReference type="RefSeq" id="WP_078110414.1">
    <property type="nucleotide sequence ID" value="NZ_CP065424.1"/>
</dbReference>
<comment type="subcellular location">
    <subcellularLocation>
        <location evidence="1">Cell membrane</location>
        <topology evidence="1">Multi-pass membrane protein</topology>
    </subcellularLocation>
</comment>
<feature type="transmembrane region" description="Helical" evidence="6">
    <location>
        <begin position="256"/>
        <end position="279"/>
    </location>
</feature>
<dbReference type="Gene3D" id="1.20.1250.20">
    <property type="entry name" value="MFS general substrate transporter like domains"/>
    <property type="match status" value="1"/>
</dbReference>
<evidence type="ECO:0000259" key="7">
    <source>
        <dbReference type="PROSITE" id="PS50850"/>
    </source>
</evidence>
<evidence type="ECO:0000256" key="1">
    <source>
        <dbReference type="ARBA" id="ARBA00004651"/>
    </source>
</evidence>
<protein>
    <submittedName>
        <fullName evidence="8">Transporter</fullName>
    </submittedName>
</protein>
<dbReference type="GO" id="GO:0022857">
    <property type="term" value="F:transmembrane transporter activity"/>
    <property type="evidence" value="ECO:0007669"/>
    <property type="project" value="InterPro"/>
</dbReference>
<feature type="transmembrane region" description="Helical" evidence="6">
    <location>
        <begin position="60"/>
        <end position="79"/>
    </location>
</feature>
<dbReference type="InterPro" id="IPR052524">
    <property type="entry name" value="MFS_Cyanate_Porter"/>
</dbReference>
<keyword evidence="3 6" id="KW-0812">Transmembrane</keyword>
<dbReference type="Proteomes" id="UP000189761">
    <property type="component" value="Unassembled WGS sequence"/>
</dbReference>
<evidence type="ECO:0000313" key="8">
    <source>
        <dbReference type="EMBL" id="OOP67857.1"/>
    </source>
</evidence>
<feature type="transmembrane region" description="Helical" evidence="6">
    <location>
        <begin position="86"/>
        <end position="105"/>
    </location>
</feature>
<evidence type="ECO:0000256" key="2">
    <source>
        <dbReference type="ARBA" id="ARBA00022448"/>
    </source>
</evidence>
<evidence type="ECO:0000256" key="4">
    <source>
        <dbReference type="ARBA" id="ARBA00022989"/>
    </source>
</evidence>
<dbReference type="PROSITE" id="PS50850">
    <property type="entry name" value="MFS"/>
    <property type="match status" value="1"/>
</dbReference>
<feature type="transmembrane region" description="Helical" evidence="6">
    <location>
        <begin position="377"/>
        <end position="396"/>
    </location>
</feature>
<comment type="caution">
    <text evidence="8">The sequence shown here is derived from an EMBL/GenBank/DDBJ whole genome shotgun (WGS) entry which is preliminary data.</text>
</comment>
<feature type="transmembrane region" description="Helical" evidence="6">
    <location>
        <begin position="22"/>
        <end position="40"/>
    </location>
</feature>
<evidence type="ECO:0000256" key="6">
    <source>
        <dbReference type="SAM" id="Phobius"/>
    </source>
</evidence>
<keyword evidence="2" id="KW-0813">Transport</keyword>
<dbReference type="InterPro" id="IPR020846">
    <property type="entry name" value="MFS_dom"/>
</dbReference>
<feature type="transmembrane region" description="Helical" evidence="6">
    <location>
        <begin position="111"/>
        <end position="132"/>
    </location>
</feature>
<feature type="transmembrane region" description="Helical" evidence="6">
    <location>
        <begin position="286"/>
        <end position="305"/>
    </location>
</feature>
<feature type="transmembrane region" description="Helical" evidence="6">
    <location>
        <begin position="144"/>
        <end position="167"/>
    </location>
</feature>
<dbReference type="InterPro" id="IPR036259">
    <property type="entry name" value="MFS_trans_sf"/>
</dbReference>
<feature type="transmembrane region" description="Helical" evidence="6">
    <location>
        <begin position="221"/>
        <end position="244"/>
    </location>
</feature>
<organism evidence="8 9">
    <name type="scientific">Heyndrickxia oleronia</name>
    <dbReference type="NCBI Taxonomy" id="38875"/>
    <lineage>
        <taxon>Bacteria</taxon>
        <taxon>Bacillati</taxon>
        <taxon>Bacillota</taxon>
        <taxon>Bacilli</taxon>
        <taxon>Bacillales</taxon>
        <taxon>Bacillaceae</taxon>
        <taxon>Heyndrickxia</taxon>
    </lineage>
</organism>